<evidence type="ECO:0000256" key="1">
    <source>
        <dbReference type="SAM" id="Phobius"/>
    </source>
</evidence>
<sequence>MKIRNKTLDHKIQEYLDRQFEEIKETQHLFETKEELFMNLKERSMDLIKNGKEEEEAFQEAIVSMGNLSSLAEEMRQYGEDPVKQSIYSRSQERVSTMGIVIGVLLTIFGFCNSAMVFFMSRPLNVVVGSGFLFIMLGISLITYSVLTRETQSRFAMNKIRALLYTVAISTIIFGFFTSAFSYSSTRKVYVAIAACMVFVLIGVGMYLYLMLTEKSRLKENK</sequence>
<feature type="transmembrane region" description="Helical" evidence="1">
    <location>
        <begin position="98"/>
        <end position="120"/>
    </location>
</feature>
<evidence type="ECO:0000313" key="3">
    <source>
        <dbReference type="Proteomes" id="UP001238450"/>
    </source>
</evidence>
<name>A0AAJ1TIN3_9BACL</name>
<evidence type="ECO:0000313" key="2">
    <source>
        <dbReference type="EMBL" id="MDQ0417242.1"/>
    </source>
</evidence>
<feature type="transmembrane region" description="Helical" evidence="1">
    <location>
        <begin position="189"/>
        <end position="212"/>
    </location>
</feature>
<feature type="transmembrane region" description="Helical" evidence="1">
    <location>
        <begin position="162"/>
        <end position="183"/>
    </location>
</feature>
<gene>
    <name evidence="2" type="ORF">J2Z48_001414</name>
</gene>
<dbReference type="InterPro" id="IPR047928">
    <property type="entry name" value="Perm_prefix_1"/>
</dbReference>
<keyword evidence="1" id="KW-0472">Membrane</keyword>
<dbReference type="InterPro" id="IPR036259">
    <property type="entry name" value="MFS_trans_sf"/>
</dbReference>
<dbReference type="RefSeq" id="WP_307252148.1">
    <property type="nucleotide sequence ID" value="NZ_JAUSUV010000005.1"/>
</dbReference>
<comment type="caution">
    <text evidence="2">The sequence shown here is derived from an EMBL/GenBank/DDBJ whole genome shotgun (WGS) entry which is preliminary data.</text>
</comment>
<accession>A0AAJ1TIN3</accession>
<dbReference type="Proteomes" id="UP001238450">
    <property type="component" value="Unassembled WGS sequence"/>
</dbReference>
<dbReference type="NCBIfam" id="NF038403">
    <property type="entry name" value="perm_prefix_1"/>
    <property type="match status" value="1"/>
</dbReference>
<feature type="transmembrane region" description="Helical" evidence="1">
    <location>
        <begin position="126"/>
        <end position="147"/>
    </location>
</feature>
<dbReference type="EMBL" id="JAUSUV010000005">
    <property type="protein sequence ID" value="MDQ0417242.1"/>
    <property type="molecule type" value="Genomic_DNA"/>
</dbReference>
<dbReference type="SUPFAM" id="SSF103473">
    <property type="entry name" value="MFS general substrate transporter"/>
    <property type="match status" value="1"/>
</dbReference>
<protein>
    <submittedName>
        <fullName evidence="2">Cation transport ATPase</fullName>
    </submittedName>
</protein>
<dbReference type="AlphaFoldDB" id="A0AAJ1TIN3"/>
<reference evidence="2 3" key="1">
    <citation type="submission" date="2023-07" db="EMBL/GenBank/DDBJ databases">
        <title>Genomic Encyclopedia of Type Strains, Phase IV (KMG-IV): sequencing the most valuable type-strain genomes for metagenomic binning, comparative biology and taxonomic classification.</title>
        <authorList>
            <person name="Goeker M."/>
        </authorList>
    </citation>
    <scope>NUCLEOTIDE SEQUENCE [LARGE SCALE GENOMIC DNA]</scope>
    <source>
        <strain evidence="2 3">DSM 46876</strain>
    </source>
</reference>
<keyword evidence="3" id="KW-1185">Reference proteome</keyword>
<keyword evidence="1" id="KW-0812">Transmembrane</keyword>
<keyword evidence="1" id="KW-1133">Transmembrane helix</keyword>
<organism evidence="2 3">
    <name type="scientific">Croceifilum oryzae</name>
    <dbReference type="NCBI Taxonomy" id="1553429"/>
    <lineage>
        <taxon>Bacteria</taxon>
        <taxon>Bacillati</taxon>
        <taxon>Bacillota</taxon>
        <taxon>Bacilli</taxon>
        <taxon>Bacillales</taxon>
        <taxon>Thermoactinomycetaceae</taxon>
        <taxon>Croceifilum</taxon>
    </lineage>
</organism>
<proteinExistence type="predicted"/>